<dbReference type="InterPro" id="IPR033704">
    <property type="entry name" value="dUTPase_trimeric"/>
</dbReference>
<dbReference type="Pfam" id="PF00692">
    <property type="entry name" value="dUTPase"/>
    <property type="match status" value="1"/>
</dbReference>
<evidence type="ECO:0000256" key="4">
    <source>
        <dbReference type="SAM" id="MobiDB-lite"/>
    </source>
</evidence>
<evidence type="ECO:0000313" key="7">
    <source>
        <dbReference type="Proteomes" id="UP000573818"/>
    </source>
</evidence>
<keyword evidence="2" id="KW-0064">Aspartyl protease</keyword>
<dbReference type="InterPro" id="IPR036157">
    <property type="entry name" value="dUTPase-like_sf"/>
</dbReference>
<keyword evidence="7" id="KW-1185">Reference proteome</keyword>
<feature type="non-terminal residue" evidence="6">
    <location>
        <position position="1"/>
    </location>
</feature>
<dbReference type="SUPFAM" id="SSF50630">
    <property type="entry name" value="Acid proteases"/>
    <property type="match status" value="1"/>
</dbReference>
<feature type="compositionally biased region" description="Basic and acidic residues" evidence="4">
    <location>
        <begin position="10"/>
        <end position="20"/>
    </location>
</feature>
<sequence>QHQCLSPEVGKLKEQREQWPRGDTSCSCSDDRTHQQQLQPATRGSLSLDVAASVDVTIMTNQPQKIPTGLFEPILINGQSVGGLLLGRSSASISKLFVIPSVIDLDYTGEIMIMVYTPYPPVKISKEQRLAQLIPLPQMTRRMPPLKQEPREQGSFGSTERLTLLTIDLSNRPKKPCRLYFQDQSITLTRLLNTGADTSIITPEEWPPHWPVQPSTTTVTGVSGMTLASRTPVLKVEIDGKQATTSFSI</sequence>
<feature type="region of interest" description="Disordered" evidence="4">
    <location>
        <begin position="1"/>
        <end position="32"/>
    </location>
</feature>
<dbReference type="PANTHER" id="PTHR19422:SF123">
    <property type="entry name" value="RT1 CLASS I, LOCUS CE15"/>
    <property type="match status" value="1"/>
</dbReference>
<dbReference type="InterPro" id="IPR021109">
    <property type="entry name" value="Peptidase_aspartic_dom_sf"/>
</dbReference>
<organism evidence="6 7">
    <name type="scientific">Sylvia atricapilla</name>
    <name type="common">blackcap</name>
    <dbReference type="NCBI Taxonomy" id="48155"/>
    <lineage>
        <taxon>Eukaryota</taxon>
        <taxon>Metazoa</taxon>
        <taxon>Chordata</taxon>
        <taxon>Craniata</taxon>
        <taxon>Vertebrata</taxon>
        <taxon>Euteleostomi</taxon>
        <taxon>Archelosauria</taxon>
        <taxon>Archosauria</taxon>
        <taxon>Dinosauria</taxon>
        <taxon>Saurischia</taxon>
        <taxon>Theropoda</taxon>
        <taxon>Coelurosauria</taxon>
        <taxon>Aves</taxon>
        <taxon>Neognathae</taxon>
        <taxon>Neoaves</taxon>
        <taxon>Telluraves</taxon>
        <taxon>Australaves</taxon>
        <taxon>Passeriformes</taxon>
        <taxon>Sylvioidea</taxon>
        <taxon>Sylviidae</taxon>
        <taxon>Sylviinae</taxon>
        <taxon>Sylvia</taxon>
    </lineage>
</organism>
<evidence type="ECO:0000256" key="1">
    <source>
        <dbReference type="ARBA" id="ARBA00022670"/>
    </source>
</evidence>
<feature type="non-terminal residue" evidence="6">
    <location>
        <position position="249"/>
    </location>
</feature>
<comment type="caution">
    <text evidence="6">The sequence shown here is derived from an EMBL/GenBank/DDBJ whole genome shotgun (WGS) entry which is preliminary data.</text>
</comment>
<dbReference type="EMBL" id="VZSL01000076">
    <property type="protein sequence ID" value="NWY44035.1"/>
    <property type="molecule type" value="Genomic_DNA"/>
</dbReference>
<protein>
    <submittedName>
        <fullName evidence="6">POK9 protein</fullName>
    </submittedName>
</protein>
<dbReference type="InterPro" id="IPR001995">
    <property type="entry name" value="Peptidase_A2_cat"/>
</dbReference>
<dbReference type="SUPFAM" id="SSF51283">
    <property type="entry name" value="dUTPase-like"/>
    <property type="match status" value="1"/>
</dbReference>
<evidence type="ECO:0000256" key="2">
    <source>
        <dbReference type="ARBA" id="ARBA00022750"/>
    </source>
</evidence>
<accession>A0A7K7EFJ9</accession>
<dbReference type="InterPro" id="IPR029054">
    <property type="entry name" value="dUTPase-like"/>
</dbReference>
<proteinExistence type="predicted"/>
<keyword evidence="3" id="KW-0378">Hydrolase</keyword>
<evidence type="ECO:0000313" key="6">
    <source>
        <dbReference type="EMBL" id="NWY44035.1"/>
    </source>
</evidence>
<name>A0A7K7EFJ9_9SYLV</name>
<dbReference type="Gene3D" id="2.40.70.10">
    <property type="entry name" value="Acid Proteases"/>
    <property type="match status" value="1"/>
</dbReference>
<dbReference type="GO" id="GO:0006508">
    <property type="term" value="P:proteolysis"/>
    <property type="evidence" value="ECO:0007669"/>
    <property type="project" value="UniProtKB-KW"/>
</dbReference>
<dbReference type="InterPro" id="IPR051592">
    <property type="entry name" value="HERV-K_Pro_peptidase_A2"/>
</dbReference>
<dbReference type="Proteomes" id="UP000573818">
    <property type="component" value="Unassembled WGS sequence"/>
</dbReference>
<dbReference type="CDD" id="cd07557">
    <property type="entry name" value="trimeric_dUTPase"/>
    <property type="match status" value="1"/>
</dbReference>
<feature type="domain" description="Peptidase A2" evidence="5">
    <location>
        <begin position="188"/>
        <end position="249"/>
    </location>
</feature>
<gene>
    <name evidence="6" type="primary">Ervk9_2</name>
    <name evidence="6" type="ORF">SYLATR_R14160</name>
</gene>
<dbReference type="Pfam" id="PF00077">
    <property type="entry name" value="RVP"/>
    <property type="match status" value="1"/>
</dbReference>
<dbReference type="PROSITE" id="PS50175">
    <property type="entry name" value="ASP_PROT_RETROV"/>
    <property type="match status" value="1"/>
</dbReference>
<evidence type="ECO:0000259" key="5">
    <source>
        <dbReference type="PROSITE" id="PS50175"/>
    </source>
</evidence>
<dbReference type="GO" id="GO:0004190">
    <property type="term" value="F:aspartic-type endopeptidase activity"/>
    <property type="evidence" value="ECO:0007669"/>
    <property type="project" value="UniProtKB-KW"/>
</dbReference>
<dbReference type="AlphaFoldDB" id="A0A7K7EFJ9"/>
<dbReference type="Gene3D" id="2.70.40.10">
    <property type="match status" value="1"/>
</dbReference>
<dbReference type="InterPro" id="IPR018061">
    <property type="entry name" value="Retropepsins"/>
</dbReference>
<reference evidence="6 7" key="1">
    <citation type="submission" date="2019-09" db="EMBL/GenBank/DDBJ databases">
        <title>Bird 10,000 Genomes (B10K) Project - Family phase.</title>
        <authorList>
            <person name="Zhang G."/>
        </authorList>
    </citation>
    <scope>NUCLEOTIDE SEQUENCE [LARGE SCALE GENOMIC DNA]</scope>
    <source>
        <strain evidence="6">OUT-0013</strain>
        <tissue evidence="6">Blood</tissue>
    </source>
</reference>
<dbReference type="PANTHER" id="PTHR19422">
    <property type="entry name" value="GAG RETROVIRAL POLYPROTEIN"/>
    <property type="match status" value="1"/>
</dbReference>
<evidence type="ECO:0000256" key="3">
    <source>
        <dbReference type="ARBA" id="ARBA00022801"/>
    </source>
</evidence>
<keyword evidence="1" id="KW-0645">Protease</keyword>